<accession>A0A6J5EFS0</accession>
<name>A0A6J5EFS0_9BURK</name>
<evidence type="ECO:0000313" key="2">
    <source>
        <dbReference type="Proteomes" id="UP000494363"/>
    </source>
</evidence>
<dbReference type="AlphaFoldDB" id="A0A6J5EFS0"/>
<evidence type="ECO:0000313" key="1">
    <source>
        <dbReference type="EMBL" id="CAB3764201.1"/>
    </source>
</evidence>
<dbReference type="Proteomes" id="UP000494363">
    <property type="component" value="Unassembled WGS sequence"/>
</dbReference>
<reference evidence="1 2" key="1">
    <citation type="submission" date="2020-04" db="EMBL/GenBank/DDBJ databases">
        <authorList>
            <person name="De Canck E."/>
        </authorList>
    </citation>
    <scope>NUCLEOTIDE SEQUENCE [LARGE SCALE GENOMIC DNA]</scope>
    <source>
        <strain evidence="1 2">LMG 29542</strain>
    </source>
</reference>
<organism evidence="1 2">
    <name type="scientific">Paraburkholderia humisilvae</name>
    <dbReference type="NCBI Taxonomy" id="627669"/>
    <lineage>
        <taxon>Bacteria</taxon>
        <taxon>Pseudomonadati</taxon>
        <taxon>Pseudomonadota</taxon>
        <taxon>Betaproteobacteria</taxon>
        <taxon>Burkholderiales</taxon>
        <taxon>Burkholderiaceae</taxon>
        <taxon>Paraburkholderia</taxon>
    </lineage>
</organism>
<keyword evidence="2" id="KW-1185">Reference proteome</keyword>
<dbReference type="EMBL" id="CADIKH010000023">
    <property type="protein sequence ID" value="CAB3764201.1"/>
    <property type="molecule type" value="Genomic_DNA"/>
</dbReference>
<sequence length="142" mass="15447">MSSVKAILQLIVDRPSITAAEIADELDMQAKNVQPLIHPYLNDGRVKSEKKPAVEGGASVNHYFASQTLLKEVDGVKQIVTRRKPALAPATVGDGRFSCGFFTDGRLSIVKDRKAIDLSREETTQLLAFIDAINIERIVGAA</sequence>
<protein>
    <submittedName>
        <fullName evidence="1">Uncharacterized protein</fullName>
    </submittedName>
</protein>
<proteinExistence type="predicted"/>
<dbReference type="RefSeq" id="WP_175228925.1">
    <property type="nucleotide sequence ID" value="NZ_CADIKH010000023.1"/>
</dbReference>
<gene>
    <name evidence="1" type="ORF">LMG29542_04812</name>
</gene>